<dbReference type="GO" id="GO:0016020">
    <property type="term" value="C:membrane"/>
    <property type="evidence" value="ECO:0007669"/>
    <property type="project" value="UniProtKB-SubCell"/>
</dbReference>
<evidence type="ECO:0000256" key="2">
    <source>
        <dbReference type="ARBA" id="ARBA00022448"/>
    </source>
</evidence>
<dbReference type="PROSITE" id="PS50102">
    <property type="entry name" value="RRM"/>
    <property type="match status" value="5"/>
</dbReference>
<keyword evidence="7" id="KW-0406">Ion transport</keyword>
<feature type="transmembrane region" description="Helical" evidence="12">
    <location>
        <begin position="1118"/>
        <end position="1140"/>
    </location>
</feature>
<sequence>MTETTSRICVKNLPKHIDDHRLRTLFSEKGEITDVKLMRTKDGKSRQFAFIGFRTEHEAQEAIRYFNKSFLNTHRIACEIAWKVGDPKIPRPWSKHSKEEKGTKDKTEVEDDKSKSLLGSKKEGDNLKLRIQDDDPKIQEFLQVTQPRINSKLWANDTLTAPEDGKSKEKASKMKTVGGRRMELVNVDGDKAEETQTALHKNPAHDDKILDMEYFKSRVKKTWSDSETSDVDNSDEDESIKKKLEIRDVPMVDSKLPLKTKAKEEGHSNHCDADILNREKSSSTLEDKKDEMLESGRLFVRNLPYAATEEELEEHFRRYGTVSEVHLVVDKDTRRSKGIAYILYTVPESAKRALEELDNSIFQGRLLHIMPAQLRKISEKPEENILEGQRSKSFKQKREEERKASEASGNTKAWNSLFMRPDTVVENIARKYGVSKGELLDGEADDLAVRVALGETQVVAETKNALTNAGVNVASLEEFASGKADGHKRSNHILLVKNLPYGSSEGELANMFGKFGSLDKIILPPTKILALVIFLEPSVARAAFKGLAYKRYKDAPLYLEWAPDNILSHNPMPGHVKDEKVGEGDARRVILEQAVEGISDVDFDPDRVESRSLFVKNLNFKTTDESLRKHFSENMKEGRILSAKVKKHIKKGQHVSMGFGFLEFDSVETATRVCSNLQGTVLDSHALILQMCHVKKDDQGQRKVDKEKSSTKILVRNVAFEATGKDLRQLFSPYGQIKSLRLPMKFGKHRGFAFVEYVTKQEAQNAFQALSNTHLYGRHLVLERAKEGETLEELRARTAAQFSNDRDKSQNPVLSKKRKQVDDFEEDIFHKMGSKRMYNYDTQDYASDIYYHLVIVHGRNDVAQIPFLETPQGTKVEARLRNGGEYDGSHKLFVRDESNIKWSISGRQSARFRSSFGNSSDMFGSHSHSRSCSPLVSLWVFLFGFAFVLFCFFTLPPIFRWMSSRCSDGEPISELYICATLSIVLAAGFFTDLIGIHALFGAFVVGVLVPKDGPLAGALVEKVEGLVSGLFLPLYFVSSGLKTNIATIKGAQSWGLLVLVVFTACFGKVLGTIAVALFCKMPLQESIALGFLMNTKGLVELIVLNIGKDRKVLNDQTFAILVLMAIITTFITTPIVMAVYKPAKRKSKSEYINRTIEREDPNSELRILACFHSVTNIPSVLNLIEASRGAEGKEWVGRRVCVYAMHLMELTERSSAIFMVHRARKNQLPFWNKGGKADSDQIVVAFEDFGQLSRVSIRPMTAISPLSSIHEDVCNSAERKRAAIIILPFHKHQRFDGCLETTRGDFQWVNQKVLEQPPCSVGILVDRGFGGGSHISASNVSSTITIFFFGGRDDREALAYGRRMAEHPGITLNVIRFLPSPDMVVESIVVDINKYDTNDVSAGTDERVLSELKMKKTEEKSIKYEERVVSNSCDAIDVMREFGRCHLILVGRMPEGRVVESFHLKSVECPELGPIGSLFTSPELLTSASLLVIQQFRGPLSSFSTSAMVLPEEVKE</sequence>
<feature type="region of interest" description="Disordered" evidence="11">
    <location>
        <begin position="380"/>
        <end position="409"/>
    </location>
</feature>
<evidence type="ECO:0000313" key="14">
    <source>
        <dbReference type="EMBL" id="KAG6600538.1"/>
    </source>
</evidence>
<feature type="transmembrane region" description="Helical" evidence="12">
    <location>
        <begin position="1025"/>
        <end position="1041"/>
    </location>
</feature>
<dbReference type="GO" id="GO:0003723">
    <property type="term" value="F:RNA binding"/>
    <property type="evidence" value="ECO:0007669"/>
    <property type="project" value="UniProtKB-UniRule"/>
</dbReference>
<dbReference type="Pfam" id="PF00076">
    <property type="entry name" value="RRM_1"/>
    <property type="match status" value="5"/>
</dbReference>
<dbReference type="Pfam" id="PF23259">
    <property type="entry name" value="CHX17_C"/>
    <property type="match status" value="1"/>
</dbReference>
<feature type="region of interest" description="Disordered" evidence="11">
    <location>
        <begin position="260"/>
        <end position="288"/>
    </location>
</feature>
<dbReference type="InterPro" id="IPR006153">
    <property type="entry name" value="Cation/H_exchanger_TM"/>
</dbReference>
<keyword evidence="8 12" id="KW-0472">Membrane</keyword>
<evidence type="ECO:0000256" key="3">
    <source>
        <dbReference type="ARBA" id="ARBA00022538"/>
    </source>
</evidence>
<feature type="transmembrane region" description="Helical" evidence="12">
    <location>
        <begin position="1053"/>
        <end position="1075"/>
    </location>
</feature>
<keyword evidence="15" id="KW-1185">Reference proteome</keyword>
<dbReference type="CDD" id="cd12565">
    <property type="entry name" value="RRM1_MRD1"/>
    <property type="match status" value="1"/>
</dbReference>
<dbReference type="GO" id="GO:0006885">
    <property type="term" value="P:regulation of pH"/>
    <property type="evidence" value="ECO:0007669"/>
    <property type="project" value="TreeGrafter"/>
</dbReference>
<comment type="similarity">
    <text evidence="9">Belongs to the monovalent cation:proton antiporter 2 (CPA2) transporter (TC 2.A.37) family. CHX (TC 2.A.37.4) subfamily.</text>
</comment>
<dbReference type="GO" id="GO:0012505">
    <property type="term" value="C:endomembrane system"/>
    <property type="evidence" value="ECO:0007669"/>
    <property type="project" value="TreeGrafter"/>
</dbReference>
<keyword evidence="2" id="KW-0813">Transport</keyword>
<proteinExistence type="inferred from homology"/>
<reference evidence="14 15" key="1">
    <citation type="journal article" date="2021" name="Hortic Res">
        <title>The domestication of Cucurbita argyrosperma as revealed by the genome of its wild relative.</title>
        <authorList>
            <person name="Barrera-Redondo J."/>
            <person name="Sanchez-de la Vega G."/>
            <person name="Aguirre-Liguori J.A."/>
            <person name="Castellanos-Morales G."/>
            <person name="Gutierrez-Guerrero Y.T."/>
            <person name="Aguirre-Dugua X."/>
            <person name="Aguirre-Planter E."/>
            <person name="Tenaillon M.I."/>
            <person name="Lira-Saade R."/>
            <person name="Eguiarte L.E."/>
        </authorList>
    </citation>
    <scope>NUCLEOTIDE SEQUENCE [LARGE SCALE GENOMIC DNA]</scope>
    <source>
        <strain evidence="14">JBR-2021</strain>
    </source>
</reference>
<dbReference type="CDD" id="cd12320">
    <property type="entry name" value="RRM6_RBM19_RRM5_MRD1"/>
    <property type="match status" value="1"/>
</dbReference>
<dbReference type="FunFam" id="3.30.70.330:FF:000994">
    <property type="entry name" value="RNA-binding (RRM/RBD/RNP motifs) family protein"/>
    <property type="match status" value="1"/>
</dbReference>
<feature type="domain" description="RRM" evidence="13">
    <location>
        <begin position="711"/>
        <end position="787"/>
    </location>
</feature>
<evidence type="ECO:0000256" key="5">
    <source>
        <dbReference type="ARBA" id="ARBA00022958"/>
    </source>
</evidence>
<dbReference type="GO" id="GO:1902600">
    <property type="term" value="P:proton transmembrane transport"/>
    <property type="evidence" value="ECO:0007669"/>
    <property type="project" value="InterPro"/>
</dbReference>
<keyword evidence="4 12" id="KW-0812">Transmembrane</keyword>
<feature type="domain" description="RRM" evidence="13">
    <location>
        <begin position="611"/>
        <end position="694"/>
    </location>
</feature>
<gene>
    <name evidence="14" type="primary">CHX18</name>
    <name evidence="14" type="ORF">SDJN03_05771</name>
</gene>
<feature type="transmembrane region" description="Helical" evidence="12">
    <location>
        <begin position="936"/>
        <end position="955"/>
    </location>
</feature>
<evidence type="ECO:0000313" key="15">
    <source>
        <dbReference type="Proteomes" id="UP000685013"/>
    </source>
</evidence>
<dbReference type="InterPro" id="IPR000504">
    <property type="entry name" value="RRM_dom"/>
</dbReference>
<feature type="transmembrane region" description="Helical" evidence="12">
    <location>
        <begin position="1087"/>
        <end position="1106"/>
    </location>
</feature>
<dbReference type="CDD" id="cd12318">
    <property type="entry name" value="RRM5_RBM19_like"/>
    <property type="match status" value="1"/>
</dbReference>
<feature type="compositionally biased region" description="Basic and acidic residues" evidence="11">
    <location>
        <begin position="261"/>
        <end position="288"/>
    </location>
</feature>
<evidence type="ECO:0000256" key="9">
    <source>
        <dbReference type="ARBA" id="ARBA00038341"/>
    </source>
</evidence>
<dbReference type="InterPro" id="IPR034423">
    <property type="entry name" value="RBM19_RRM5"/>
</dbReference>
<dbReference type="FunFam" id="3.30.70.330:FF:000442">
    <property type="entry name" value="Multiple RNA-binding domain-containing protein 1"/>
    <property type="match status" value="1"/>
</dbReference>
<dbReference type="FunFam" id="3.30.70.330:FF:000738">
    <property type="entry name" value="RNA-binding motif protein 19"/>
    <property type="match status" value="1"/>
</dbReference>
<accession>A0AAV6NMV8</accession>
<dbReference type="InterPro" id="IPR003954">
    <property type="entry name" value="RRM_euk-type"/>
</dbReference>
<feature type="region of interest" description="Disordered" evidence="11">
    <location>
        <begin position="89"/>
        <end position="121"/>
    </location>
</feature>
<feature type="domain" description="RRM" evidence="13">
    <location>
        <begin position="492"/>
        <end position="564"/>
    </location>
</feature>
<evidence type="ECO:0000256" key="7">
    <source>
        <dbReference type="ARBA" id="ARBA00023065"/>
    </source>
</evidence>
<dbReference type="InterPro" id="IPR050794">
    <property type="entry name" value="CPA2_transporter"/>
</dbReference>
<keyword evidence="5" id="KW-0630">Potassium</keyword>
<dbReference type="Pfam" id="PF23256">
    <property type="entry name" value="CHX17_2nd"/>
    <property type="match status" value="1"/>
</dbReference>
<dbReference type="GO" id="GO:0006813">
    <property type="term" value="P:potassium ion transport"/>
    <property type="evidence" value="ECO:0007669"/>
    <property type="project" value="UniProtKB-KW"/>
</dbReference>
<dbReference type="PANTHER" id="PTHR32468">
    <property type="entry name" value="CATION/H + ANTIPORTER"/>
    <property type="match status" value="1"/>
</dbReference>
<feature type="compositionally biased region" description="Basic and acidic residues" evidence="11">
    <location>
        <begin position="96"/>
        <end position="121"/>
    </location>
</feature>
<keyword evidence="6 12" id="KW-1133">Transmembrane helix</keyword>
<evidence type="ECO:0000256" key="11">
    <source>
        <dbReference type="SAM" id="MobiDB-lite"/>
    </source>
</evidence>
<keyword evidence="10" id="KW-0694">RNA-binding</keyword>
<dbReference type="Proteomes" id="UP000685013">
    <property type="component" value="Chromosome 4"/>
</dbReference>
<dbReference type="SMART" id="SM00361">
    <property type="entry name" value="RRM_1"/>
    <property type="match status" value="2"/>
</dbReference>
<feature type="domain" description="RRM" evidence="13">
    <location>
        <begin position="6"/>
        <end position="83"/>
    </location>
</feature>
<evidence type="ECO:0000256" key="4">
    <source>
        <dbReference type="ARBA" id="ARBA00022692"/>
    </source>
</evidence>
<dbReference type="InterPro" id="IPR057290">
    <property type="entry name" value="CHX17_C"/>
</dbReference>
<dbReference type="SMART" id="SM00360">
    <property type="entry name" value="RRM"/>
    <property type="match status" value="5"/>
</dbReference>
<dbReference type="CDD" id="cd12317">
    <property type="entry name" value="RRM4_RBM19_RRM3_MRD1"/>
    <property type="match status" value="1"/>
</dbReference>
<dbReference type="Pfam" id="PF00999">
    <property type="entry name" value="Na_H_Exchanger"/>
    <property type="match status" value="1"/>
</dbReference>
<dbReference type="EMBL" id="JAGKQH010000004">
    <property type="protein sequence ID" value="KAG6600538.1"/>
    <property type="molecule type" value="Genomic_DNA"/>
</dbReference>
<feature type="domain" description="RRM" evidence="13">
    <location>
        <begin position="296"/>
        <end position="374"/>
    </location>
</feature>
<comment type="subcellular location">
    <subcellularLocation>
        <location evidence="1">Membrane</location>
        <topology evidence="1">Multi-pass membrane protein</topology>
    </subcellularLocation>
</comment>
<dbReference type="InterPro" id="IPR057291">
    <property type="entry name" value="CHX17_2nd"/>
</dbReference>
<feature type="non-terminal residue" evidence="14">
    <location>
        <position position="1"/>
    </location>
</feature>
<keyword evidence="3" id="KW-0633">Potassium transport</keyword>
<dbReference type="GO" id="GO:0015297">
    <property type="term" value="F:antiporter activity"/>
    <property type="evidence" value="ECO:0007669"/>
    <property type="project" value="InterPro"/>
</dbReference>
<feature type="compositionally biased region" description="Basic and acidic residues" evidence="11">
    <location>
        <begin position="396"/>
        <end position="405"/>
    </location>
</feature>
<name>A0AAV6NMV8_9ROSI</name>
<evidence type="ECO:0000256" key="12">
    <source>
        <dbReference type="SAM" id="Phobius"/>
    </source>
</evidence>
<evidence type="ECO:0000256" key="1">
    <source>
        <dbReference type="ARBA" id="ARBA00004141"/>
    </source>
</evidence>
<organism evidence="14 15">
    <name type="scientific">Cucurbita argyrosperma subsp. sororia</name>
    <dbReference type="NCBI Taxonomy" id="37648"/>
    <lineage>
        <taxon>Eukaryota</taxon>
        <taxon>Viridiplantae</taxon>
        <taxon>Streptophyta</taxon>
        <taxon>Embryophyta</taxon>
        <taxon>Tracheophyta</taxon>
        <taxon>Spermatophyta</taxon>
        <taxon>Magnoliopsida</taxon>
        <taxon>eudicotyledons</taxon>
        <taxon>Gunneridae</taxon>
        <taxon>Pentapetalae</taxon>
        <taxon>rosids</taxon>
        <taxon>fabids</taxon>
        <taxon>Cucurbitales</taxon>
        <taxon>Cucurbitaceae</taxon>
        <taxon>Cucurbiteae</taxon>
        <taxon>Cucurbita</taxon>
    </lineage>
</organism>
<dbReference type="CDD" id="cd12316">
    <property type="entry name" value="RRM3_RBM19_RRM2_MRD1"/>
    <property type="match status" value="1"/>
</dbReference>
<evidence type="ECO:0000256" key="6">
    <source>
        <dbReference type="ARBA" id="ARBA00022989"/>
    </source>
</evidence>
<evidence type="ECO:0000259" key="13">
    <source>
        <dbReference type="PROSITE" id="PS50102"/>
    </source>
</evidence>
<dbReference type="FunFam" id="3.30.70.330:FF:000484">
    <property type="entry name" value="Multiple RNA-binding domain-containing protein 1"/>
    <property type="match status" value="1"/>
</dbReference>
<evidence type="ECO:0000256" key="8">
    <source>
        <dbReference type="ARBA" id="ARBA00023136"/>
    </source>
</evidence>
<evidence type="ECO:0000256" key="10">
    <source>
        <dbReference type="PROSITE-ProRule" id="PRU00176"/>
    </source>
</evidence>
<dbReference type="PANTHER" id="PTHR32468:SF144">
    <property type="entry name" value="CATION_H(+) ANTIPORTER 17"/>
    <property type="match status" value="1"/>
</dbReference>
<protein>
    <submittedName>
        <fullName evidence="14">Cation/H(+) antiporter 18</fullName>
    </submittedName>
</protein>
<feature type="transmembrane region" description="Helical" evidence="12">
    <location>
        <begin position="975"/>
        <end position="1005"/>
    </location>
</feature>
<comment type="caution">
    <text evidence="14">The sequence shown here is derived from an EMBL/GenBank/DDBJ whole genome shotgun (WGS) entry which is preliminary data.</text>
</comment>